<keyword evidence="3" id="KW-0479">Metal-binding</keyword>
<dbReference type="SUPFAM" id="SSF54292">
    <property type="entry name" value="2Fe-2S ferredoxin-like"/>
    <property type="match status" value="1"/>
</dbReference>
<dbReference type="InterPro" id="IPR001055">
    <property type="entry name" value="Adrenodoxin-like"/>
</dbReference>
<evidence type="ECO:0000313" key="9">
    <source>
        <dbReference type="Proteomes" id="UP001056035"/>
    </source>
</evidence>
<accession>A0ABY5DXC1</accession>
<keyword evidence="9" id="KW-1185">Reference proteome</keyword>
<sequence>MGTITFTEYDGTSHEVEFADGESLMELATSNGVPGIDGDCGGEASCGTCHVIVDDAWIAATGPRSDEESQMIEMSPECAPNSRLACQLKACAGLDGLKVRLPEFQM</sequence>
<dbReference type="InterPro" id="IPR012675">
    <property type="entry name" value="Beta-grasp_dom_sf"/>
</dbReference>
<dbReference type="Proteomes" id="UP001056035">
    <property type="component" value="Chromosome"/>
</dbReference>
<dbReference type="EMBL" id="CP098502">
    <property type="protein sequence ID" value="UTI66665.1"/>
    <property type="molecule type" value="Genomic_DNA"/>
</dbReference>
<dbReference type="Pfam" id="PF00111">
    <property type="entry name" value="Fer2"/>
    <property type="match status" value="1"/>
</dbReference>
<evidence type="ECO:0000256" key="5">
    <source>
        <dbReference type="ARBA" id="ARBA00023014"/>
    </source>
</evidence>
<dbReference type="InterPro" id="IPR036010">
    <property type="entry name" value="2Fe-2S_ferredoxin-like_sf"/>
</dbReference>
<keyword evidence="4" id="KW-0408">Iron</keyword>
<keyword evidence="2" id="KW-0001">2Fe-2S</keyword>
<organism evidence="8 9">
    <name type="scientific">Paraconexibacter antarcticus</name>
    <dbReference type="NCBI Taxonomy" id="2949664"/>
    <lineage>
        <taxon>Bacteria</taxon>
        <taxon>Bacillati</taxon>
        <taxon>Actinomycetota</taxon>
        <taxon>Thermoleophilia</taxon>
        <taxon>Solirubrobacterales</taxon>
        <taxon>Paraconexibacteraceae</taxon>
        <taxon>Paraconexibacter</taxon>
    </lineage>
</organism>
<evidence type="ECO:0000313" key="8">
    <source>
        <dbReference type="EMBL" id="UTI66665.1"/>
    </source>
</evidence>
<reference evidence="8 9" key="1">
    <citation type="submission" date="2022-06" db="EMBL/GenBank/DDBJ databases">
        <title>Paraconexibacter antarcticus.</title>
        <authorList>
            <person name="Kim C.S."/>
        </authorList>
    </citation>
    <scope>NUCLEOTIDE SEQUENCE [LARGE SCALE GENOMIC DNA]</scope>
    <source>
        <strain evidence="8 9">02-257</strain>
    </source>
</reference>
<dbReference type="InterPro" id="IPR001041">
    <property type="entry name" value="2Fe-2S_ferredoxin-type"/>
</dbReference>
<keyword evidence="5" id="KW-0411">Iron-sulfur</keyword>
<comment type="cofactor">
    <cofactor evidence="6">
        <name>[2Fe-2S] cluster</name>
        <dbReference type="ChEBI" id="CHEBI:190135"/>
    </cofactor>
</comment>
<evidence type="ECO:0000256" key="2">
    <source>
        <dbReference type="ARBA" id="ARBA00022714"/>
    </source>
</evidence>
<name>A0ABY5DXC1_9ACTN</name>
<evidence type="ECO:0000256" key="6">
    <source>
        <dbReference type="ARBA" id="ARBA00034078"/>
    </source>
</evidence>
<evidence type="ECO:0000256" key="4">
    <source>
        <dbReference type="ARBA" id="ARBA00023004"/>
    </source>
</evidence>
<dbReference type="PANTHER" id="PTHR23426:SF65">
    <property type="entry name" value="FERREDOXIN-2, MITOCHONDRIAL"/>
    <property type="match status" value="1"/>
</dbReference>
<evidence type="ECO:0000259" key="7">
    <source>
        <dbReference type="PROSITE" id="PS51085"/>
    </source>
</evidence>
<proteinExistence type="inferred from homology"/>
<evidence type="ECO:0000256" key="1">
    <source>
        <dbReference type="ARBA" id="ARBA00010914"/>
    </source>
</evidence>
<dbReference type="RefSeq" id="WP_254573333.1">
    <property type="nucleotide sequence ID" value="NZ_CP098502.1"/>
</dbReference>
<dbReference type="PANTHER" id="PTHR23426">
    <property type="entry name" value="FERREDOXIN/ADRENODOXIN"/>
    <property type="match status" value="1"/>
</dbReference>
<comment type="similarity">
    <text evidence="1">Belongs to the adrenodoxin/putidaredoxin family.</text>
</comment>
<gene>
    <name evidence="8" type="ORF">NBH00_10760</name>
</gene>
<protein>
    <submittedName>
        <fullName evidence="8">2Fe-2S iron-sulfur cluster-binding protein</fullName>
    </submittedName>
</protein>
<feature type="domain" description="2Fe-2S ferredoxin-type" evidence="7">
    <location>
        <begin position="2"/>
        <end position="105"/>
    </location>
</feature>
<dbReference type="PROSITE" id="PS51085">
    <property type="entry name" value="2FE2S_FER_2"/>
    <property type="match status" value="1"/>
</dbReference>
<dbReference type="CDD" id="cd00207">
    <property type="entry name" value="fer2"/>
    <property type="match status" value="1"/>
</dbReference>
<evidence type="ECO:0000256" key="3">
    <source>
        <dbReference type="ARBA" id="ARBA00022723"/>
    </source>
</evidence>
<dbReference type="Gene3D" id="3.10.20.30">
    <property type="match status" value="1"/>
</dbReference>